<dbReference type="Pfam" id="PF00875">
    <property type="entry name" value="DNA_photolyase"/>
    <property type="match status" value="1"/>
</dbReference>
<dbReference type="AlphaFoldDB" id="A0A6J4LM74"/>
<dbReference type="GO" id="GO:0071949">
    <property type="term" value="F:FAD binding"/>
    <property type="evidence" value="ECO:0007669"/>
    <property type="project" value="TreeGrafter"/>
</dbReference>
<feature type="binding site" evidence="4">
    <location>
        <position position="254"/>
    </location>
    <ligand>
        <name>FAD</name>
        <dbReference type="ChEBI" id="CHEBI:57692"/>
    </ligand>
</feature>
<keyword evidence="7" id="KW-0456">Lyase</keyword>
<dbReference type="InterPro" id="IPR036155">
    <property type="entry name" value="Crypto/Photolyase_N_sf"/>
</dbReference>
<organism evidence="7">
    <name type="scientific">uncultured Nocardioidaceae bacterium</name>
    <dbReference type="NCBI Taxonomy" id="253824"/>
    <lineage>
        <taxon>Bacteria</taxon>
        <taxon>Bacillati</taxon>
        <taxon>Actinomycetota</taxon>
        <taxon>Actinomycetes</taxon>
        <taxon>Propionibacteriales</taxon>
        <taxon>Nocardioidaceae</taxon>
        <taxon>environmental samples</taxon>
    </lineage>
</organism>
<evidence type="ECO:0000256" key="3">
    <source>
        <dbReference type="ARBA" id="ARBA00022991"/>
    </source>
</evidence>
<comment type="cofactor">
    <cofactor evidence="4">
        <name>FAD</name>
        <dbReference type="ChEBI" id="CHEBI:57692"/>
    </cofactor>
    <text evidence="4">Binds 1 FAD per subunit.</text>
</comment>
<dbReference type="InterPro" id="IPR002081">
    <property type="entry name" value="Cryptochrome/DNA_photolyase_1"/>
</dbReference>
<feature type="binding site" evidence="4">
    <location>
        <position position="210"/>
    </location>
    <ligand>
        <name>FAD</name>
        <dbReference type="ChEBI" id="CHEBI:57692"/>
    </ligand>
</feature>
<dbReference type="InterPro" id="IPR006050">
    <property type="entry name" value="DNA_photolyase_N"/>
</dbReference>
<dbReference type="PANTHER" id="PTHR11455:SF9">
    <property type="entry name" value="CRYPTOCHROME CIRCADIAN CLOCK 5 ISOFORM X1"/>
    <property type="match status" value="1"/>
</dbReference>
<name>A0A6J4LM74_9ACTN</name>
<dbReference type="Gene3D" id="1.25.40.80">
    <property type="match status" value="1"/>
</dbReference>
<evidence type="ECO:0000256" key="5">
    <source>
        <dbReference type="RuleBase" id="RU004182"/>
    </source>
</evidence>
<protein>
    <submittedName>
        <fullName evidence="7">Deoxyribodipyrimidine photolyase</fullName>
        <ecNumber evidence="7">4.1.99.3</ecNumber>
    </submittedName>
</protein>
<dbReference type="InterPro" id="IPR005101">
    <property type="entry name" value="Cryptochr/Photolyase_FAD-bd"/>
</dbReference>
<dbReference type="Pfam" id="PF03441">
    <property type="entry name" value="FAD_binding_7"/>
    <property type="match status" value="1"/>
</dbReference>
<feature type="binding site" evidence="4">
    <location>
        <begin position="257"/>
        <end position="264"/>
    </location>
    <ligand>
        <name>FAD</name>
        <dbReference type="ChEBI" id="CHEBI:57692"/>
    </ligand>
</feature>
<reference evidence="7" key="1">
    <citation type="submission" date="2020-02" db="EMBL/GenBank/DDBJ databases">
        <authorList>
            <person name="Meier V. D."/>
        </authorList>
    </citation>
    <scope>NUCLEOTIDE SEQUENCE</scope>
    <source>
        <strain evidence="7">AVDCRST_MAG29</strain>
    </source>
</reference>
<dbReference type="Gene3D" id="1.10.579.10">
    <property type="entry name" value="DNA Cyclobutane Dipyrimidine Photolyase, subunit A, domain 3"/>
    <property type="match status" value="1"/>
</dbReference>
<evidence type="ECO:0000313" key="7">
    <source>
        <dbReference type="EMBL" id="CAA9332835.1"/>
    </source>
</evidence>
<dbReference type="EC" id="4.1.99.3" evidence="7"/>
<dbReference type="GO" id="GO:0006139">
    <property type="term" value="P:nucleobase-containing compound metabolic process"/>
    <property type="evidence" value="ECO:0007669"/>
    <property type="project" value="UniProtKB-ARBA"/>
</dbReference>
<feature type="domain" description="Photolyase/cryptochrome alpha/beta" evidence="6">
    <location>
        <begin position="2"/>
        <end position="126"/>
    </location>
</feature>
<dbReference type="GO" id="GO:0003904">
    <property type="term" value="F:deoxyribodipyrimidine photo-lyase activity"/>
    <property type="evidence" value="ECO:0007669"/>
    <property type="project" value="UniProtKB-EC"/>
</dbReference>
<feature type="binding site" evidence="4">
    <location>
        <begin position="354"/>
        <end position="356"/>
    </location>
    <ligand>
        <name>FAD</name>
        <dbReference type="ChEBI" id="CHEBI:57692"/>
    </ligand>
</feature>
<dbReference type="SUPFAM" id="SSF52425">
    <property type="entry name" value="Cryptochrome/photolyase, N-terminal domain"/>
    <property type="match status" value="1"/>
</dbReference>
<keyword evidence="2 4" id="KW-0274">FAD</keyword>
<dbReference type="PROSITE" id="PS51645">
    <property type="entry name" value="PHR_CRY_ALPHA_BETA"/>
    <property type="match status" value="1"/>
</dbReference>
<feature type="binding site" evidence="4">
    <location>
        <begin position="222"/>
        <end position="226"/>
    </location>
    <ligand>
        <name>FAD</name>
        <dbReference type="ChEBI" id="CHEBI:57692"/>
    </ligand>
</feature>
<dbReference type="PROSITE" id="PS00394">
    <property type="entry name" value="DNA_PHOTOLYASES_1_1"/>
    <property type="match status" value="1"/>
</dbReference>
<proteinExistence type="inferred from homology"/>
<evidence type="ECO:0000259" key="6">
    <source>
        <dbReference type="PROSITE" id="PS51645"/>
    </source>
</evidence>
<dbReference type="InterPro" id="IPR014729">
    <property type="entry name" value="Rossmann-like_a/b/a_fold"/>
</dbReference>
<gene>
    <name evidence="7" type="ORF">AVDCRST_MAG29-1150</name>
</gene>
<dbReference type="GO" id="GO:0009416">
    <property type="term" value="P:response to light stimulus"/>
    <property type="evidence" value="ECO:0007669"/>
    <property type="project" value="TreeGrafter"/>
</dbReference>
<accession>A0A6J4LM74</accession>
<dbReference type="GO" id="GO:0003677">
    <property type="term" value="F:DNA binding"/>
    <property type="evidence" value="ECO:0007669"/>
    <property type="project" value="TreeGrafter"/>
</dbReference>
<dbReference type="SUPFAM" id="SSF48173">
    <property type="entry name" value="Cryptochrome/photolyase FAD-binding domain"/>
    <property type="match status" value="1"/>
</dbReference>
<keyword evidence="3 5" id="KW-0157">Chromophore</keyword>
<dbReference type="InterPro" id="IPR036134">
    <property type="entry name" value="Crypto/Photolyase_FAD-like_sf"/>
</dbReference>
<comment type="similarity">
    <text evidence="5">Belongs to the DNA photolyase family.</text>
</comment>
<keyword evidence="1 4" id="KW-0285">Flavoprotein</keyword>
<sequence length="449" mass="50066">MNTSVMWFRRDLRLADHPALRAAVDAGEQGVVPLFVLDPTLWEPAGPTRKAYLRASLSELGDRIGGLQLRAGDPVEEVLAVARAAGAASVHVTADFGPYGRDRDVRAEAALAEHGIALVRTGSAYAVSPGRVARPDGTPYQVYTPFSRAWAEHGWPQPPHPPADVPWVRPLDGVEMPPAEPPAGLRLPPAGEVAALAAWRRWLDTGLGGYAANRDRPDLDATSRMSRHLKWGEVHPRTLLTDLPSGDGKDAQVYRRELAWREFYADVLLRRPDTAREHYRRDYARMRFDSPGRELDAWSEGRTGFPIVDAGMRQLRAEGWMHNRVRMLVASFLVKDLHLPWQVGGRHFMHWLVDADLASNMHGWQWTAGSGTDAAPYFRVFNPVTQGKKFDPDGAYIRRYVPELARLTGPAVHEPWTLGAQAPSDYPQPIVDHLQERREALHRYAAVGS</sequence>
<dbReference type="GO" id="GO:0006950">
    <property type="term" value="P:response to stress"/>
    <property type="evidence" value="ECO:0007669"/>
    <property type="project" value="UniProtKB-ARBA"/>
</dbReference>
<dbReference type="InterPro" id="IPR018394">
    <property type="entry name" value="DNA_photolyase_1_CS_C"/>
</dbReference>
<evidence type="ECO:0000256" key="4">
    <source>
        <dbReference type="PIRSR" id="PIRSR602081-1"/>
    </source>
</evidence>
<dbReference type="PROSITE" id="PS00691">
    <property type="entry name" value="DNA_PHOTOLYASES_1_2"/>
    <property type="match status" value="1"/>
</dbReference>
<evidence type="ECO:0000256" key="1">
    <source>
        <dbReference type="ARBA" id="ARBA00022630"/>
    </source>
</evidence>
<dbReference type="EMBL" id="CADCUG010000063">
    <property type="protein sequence ID" value="CAA9332835.1"/>
    <property type="molecule type" value="Genomic_DNA"/>
</dbReference>
<evidence type="ECO:0000256" key="2">
    <source>
        <dbReference type="ARBA" id="ARBA00022827"/>
    </source>
</evidence>
<dbReference type="Gene3D" id="3.40.50.620">
    <property type="entry name" value="HUPs"/>
    <property type="match status" value="1"/>
</dbReference>
<dbReference type="PANTHER" id="PTHR11455">
    <property type="entry name" value="CRYPTOCHROME"/>
    <property type="match status" value="1"/>
</dbReference>
<dbReference type="PRINTS" id="PR00147">
    <property type="entry name" value="DNAPHOTLYASE"/>
</dbReference>